<feature type="region of interest" description="Disordered" evidence="6">
    <location>
        <begin position="446"/>
        <end position="505"/>
    </location>
</feature>
<dbReference type="STRING" id="341454.A0A4S2N7I3"/>
<feature type="region of interest" description="Disordered" evidence="6">
    <location>
        <begin position="615"/>
        <end position="682"/>
    </location>
</feature>
<feature type="domain" description="NUC153" evidence="7">
    <location>
        <begin position="599"/>
        <end position="627"/>
    </location>
</feature>
<dbReference type="FunCoup" id="A0A4S2N7I3">
    <property type="interactions" value="1097"/>
</dbReference>
<dbReference type="PANTHER" id="PTHR12202:SF0">
    <property type="entry name" value="ESF1 HOMOLOG"/>
    <property type="match status" value="1"/>
</dbReference>
<feature type="region of interest" description="Disordered" evidence="6">
    <location>
        <begin position="1"/>
        <end position="164"/>
    </location>
</feature>
<dbReference type="Pfam" id="PF08159">
    <property type="entry name" value="NUC153"/>
    <property type="match status" value="1"/>
</dbReference>
<sequence>MSSSKSTKSNPKRTSAPSGPVTTDPRFSVIHSDPRFAPTKRREAKVKLDSRFASVLTDERFSAAPSAPVDKYGRRVGKGKKERQKEKLKEFYDFEDDEEESDSEESSDEEDEDVKPKFDPARGEGIIDTSSSEDESDEEDEEGLGSDVEIHDQAEPAEDVPAGEVSRRFAVVNLDWDHVRAVDLMKTFSSFASGGKVKSVTIYPSEFGKERMEREDIEGPPREIFTSKKKEVDSSSDDSEDEDEKIKNSIIKEDKGEEFDSAKLRAYQLERLRYYYAVVECDSLTTAKTIYDNCDGAEYEATANFFDLRFIPDDTTFDDEPRDSCSANPTDYRPQEFVTDALHHSKVKLTWDADDAQRKEVAKRAFSQREIEDNELKAYLASSDSEDSEDEKAKSRDKLRAALLGDISVGKNEPKDLEVTFTSGLNEGDDDGKVIDSDDGLTTIEKYVKKERQRKQARKEKAKAQREGANPDSTTTTKLSKASEPEPEPAQEAVDLGFDDPFFDEPVKSKSELKKEAKRKLREEKEIAASLSAAQKAELELLMADEEVLGIDGKKLQHFDMKQVVKAEKLKKVKKNKLAKRKKIDEEVLQDGFEIDVKDPRFSAVFKSHEFAIDPTNPRYMKTSAMEKMMDERRKRSHARDGEVPKEERTSKKKRKVEESDGKDEARRLVESLKRKAKTRGA</sequence>
<dbReference type="GO" id="GO:0006364">
    <property type="term" value="P:rRNA processing"/>
    <property type="evidence" value="ECO:0007669"/>
    <property type="project" value="InterPro"/>
</dbReference>
<dbReference type="OrthoDB" id="431825at2759"/>
<dbReference type="InterPro" id="IPR056750">
    <property type="entry name" value="RRM_ESF1"/>
</dbReference>
<evidence type="ECO:0000256" key="4">
    <source>
        <dbReference type="ARBA" id="ARBA00023242"/>
    </source>
</evidence>
<organism evidence="9 10">
    <name type="scientific">Ascodesmis nigricans</name>
    <dbReference type="NCBI Taxonomy" id="341454"/>
    <lineage>
        <taxon>Eukaryota</taxon>
        <taxon>Fungi</taxon>
        <taxon>Dikarya</taxon>
        <taxon>Ascomycota</taxon>
        <taxon>Pezizomycotina</taxon>
        <taxon>Pezizomycetes</taxon>
        <taxon>Pezizales</taxon>
        <taxon>Ascodesmidaceae</taxon>
        <taxon>Ascodesmis</taxon>
    </lineage>
</organism>
<feature type="compositionally biased region" description="Polar residues" evidence="6">
    <location>
        <begin position="1"/>
        <end position="21"/>
    </location>
</feature>
<evidence type="ECO:0000256" key="5">
    <source>
        <dbReference type="SAM" id="Coils"/>
    </source>
</evidence>
<evidence type="ECO:0000256" key="3">
    <source>
        <dbReference type="ARBA" id="ARBA00023054"/>
    </source>
</evidence>
<evidence type="ECO:0000313" key="9">
    <source>
        <dbReference type="EMBL" id="TGZ85270.1"/>
    </source>
</evidence>
<feature type="compositionally biased region" description="Acidic residues" evidence="6">
    <location>
        <begin position="131"/>
        <end position="144"/>
    </location>
</feature>
<feature type="compositionally biased region" description="Polar residues" evidence="6">
    <location>
        <begin position="471"/>
        <end position="480"/>
    </location>
</feature>
<evidence type="ECO:0000256" key="6">
    <source>
        <dbReference type="SAM" id="MobiDB-lite"/>
    </source>
</evidence>
<reference evidence="9 10" key="1">
    <citation type="submission" date="2019-04" db="EMBL/GenBank/DDBJ databases">
        <title>Comparative genomics and transcriptomics to analyze fruiting body development in filamentous ascomycetes.</title>
        <authorList>
            <consortium name="DOE Joint Genome Institute"/>
            <person name="Lutkenhaus R."/>
            <person name="Traeger S."/>
            <person name="Breuer J."/>
            <person name="Kuo A."/>
            <person name="Lipzen A."/>
            <person name="Pangilinan J."/>
            <person name="Dilworth D."/>
            <person name="Sandor L."/>
            <person name="Poggeler S."/>
            <person name="Barry K."/>
            <person name="Grigoriev I.V."/>
            <person name="Nowrousian M."/>
        </authorList>
    </citation>
    <scope>NUCLEOTIDE SEQUENCE [LARGE SCALE GENOMIC DNA]</scope>
    <source>
        <strain evidence="9 10">CBS 389.68</strain>
    </source>
</reference>
<feature type="compositionally biased region" description="Acidic residues" evidence="6">
    <location>
        <begin position="93"/>
        <end position="113"/>
    </location>
</feature>
<dbReference type="InParanoid" id="A0A4S2N7I3"/>
<feature type="coiled-coil region" evidence="5">
    <location>
        <begin position="507"/>
        <end position="534"/>
    </location>
</feature>
<feature type="compositionally biased region" description="Basic residues" evidence="6">
    <location>
        <begin position="449"/>
        <end position="461"/>
    </location>
</feature>
<dbReference type="EMBL" id="ML220112">
    <property type="protein sequence ID" value="TGZ85270.1"/>
    <property type="molecule type" value="Genomic_DNA"/>
</dbReference>
<keyword evidence="3 5" id="KW-0175">Coiled coil</keyword>
<feature type="compositionally biased region" description="Acidic residues" evidence="6">
    <location>
        <begin position="234"/>
        <end position="243"/>
    </location>
</feature>
<protein>
    <submittedName>
        <fullName evidence="9">Uncharacterized protein</fullName>
    </submittedName>
</protein>
<dbReference type="PANTHER" id="PTHR12202">
    <property type="entry name" value="ESF1 HOMOLOG"/>
    <property type="match status" value="1"/>
</dbReference>
<keyword evidence="4" id="KW-0539">Nucleus</keyword>
<keyword evidence="10" id="KW-1185">Reference proteome</keyword>
<proteinExistence type="inferred from homology"/>
<evidence type="ECO:0000259" key="8">
    <source>
        <dbReference type="Pfam" id="PF25121"/>
    </source>
</evidence>
<feature type="compositionally biased region" description="Basic and acidic residues" evidence="6">
    <location>
        <begin position="628"/>
        <end position="674"/>
    </location>
</feature>
<dbReference type="AlphaFoldDB" id="A0A4S2N7I3"/>
<dbReference type="InterPro" id="IPR012580">
    <property type="entry name" value="NUC153"/>
</dbReference>
<evidence type="ECO:0000259" key="7">
    <source>
        <dbReference type="Pfam" id="PF08159"/>
    </source>
</evidence>
<feature type="region of interest" description="Disordered" evidence="6">
    <location>
        <begin position="421"/>
        <end position="440"/>
    </location>
</feature>
<accession>A0A4S2N7I3</accession>
<dbReference type="Pfam" id="PF25121">
    <property type="entry name" value="RRM_ESF1"/>
    <property type="match status" value="1"/>
</dbReference>
<feature type="region of interest" description="Disordered" evidence="6">
    <location>
        <begin position="211"/>
        <end position="249"/>
    </location>
</feature>
<comment type="subcellular location">
    <subcellularLocation>
        <location evidence="1">Nucleus</location>
        <location evidence="1">Nucleolus</location>
    </subcellularLocation>
</comment>
<dbReference type="GO" id="GO:0003723">
    <property type="term" value="F:RNA binding"/>
    <property type="evidence" value="ECO:0007669"/>
    <property type="project" value="TreeGrafter"/>
</dbReference>
<dbReference type="InterPro" id="IPR039754">
    <property type="entry name" value="Esf1"/>
</dbReference>
<evidence type="ECO:0000313" key="10">
    <source>
        <dbReference type="Proteomes" id="UP000298138"/>
    </source>
</evidence>
<feature type="compositionally biased region" description="Basic and acidic residues" evidence="6">
    <location>
        <begin position="83"/>
        <end position="92"/>
    </location>
</feature>
<feature type="domain" description="ESF1 RRM" evidence="8">
    <location>
        <begin position="167"/>
        <end position="325"/>
    </location>
</feature>
<dbReference type="GO" id="GO:0005730">
    <property type="term" value="C:nucleolus"/>
    <property type="evidence" value="ECO:0007669"/>
    <property type="project" value="UniProtKB-SubCell"/>
</dbReference>
<evidence type="ECO:0000256" key="2">
    <source>
        <dbReference type="ARBA" id="ARBA00009087"/>
    </source>
</evidence>
<gene>
    <name evidence="9" type="ORF">EX30DRAFT_368367</name>
</gene>
<comment type="similarity">
    <text evidence="2">Belongs to the ESF1 family.</text>
</comment>
<feature type="compositionally biased region" description="Basic and acidic residues" evidence="6">
    <location>
        <begin position="211"/>
        <end position="233"/>
    </location>
</feature>
<name>A0A4S2N7I3_9PEZI</name>
<evidence type="ECO:0000256" key="1">
    <source>
        <dbReference type="ARBA" id="ARBA00004604"/>
    </source>
</evidence>
<dbReference type="Proteomes" id="UP000298138">
    <property type="component" value="Unassembled WGS sequence"/>
</dbReference>